<sequence>MRALLTVAVMGGIGMLAAPALVAGAASDTSVDPVASTVTPVYETAPVAYASAASVPRATTVAGRGDVDPAWSRDAAARAGIPEVAVRAYARAELILRGTDPSCGLGWTTLAGLGYVESQHGTIGGRALLPDGHSSTPILGPALDGSGDFAAIPASPTSTQWHNDPQWDHAVGPMQFMPSTWARWTSDADGDGIGDPNDIDDAAYAAGRYLCADGRDLTSGSGWGAAVFSYNHSAAYVDQVYAAASAYSQRTK</sequence>
<dbReference type="OrthoDB" id="9796191at2"/>
<dbReference type="CDD" id="cd13399">
    <property type="entry name" value="Slt35-like"/>
    <property type="match status" value="1"/>
</dbReference>
<dbReference type="Pfam" id="PF13406">
    <property type="entry name" value="SLT_2"/>
    <property type="match status" value="1"/>
</dbReference>
<organism evidence="3 4">
    <name type="scientific">Nocardioides jejuensis</name>
    <dbReference type="NCBI Taxonomy" id="2502782"/>
    <lineage>
        <taxon>Bacteria</taxon>
        <taxon>Bacillati</taxon>
        <taxon>Actinomycetota</taxon>
        <taxon>Actinomycetes</taxon>
        <taxon>Propionibacteriales</taxon>
        <taxon>Nocardioidaceae</taxon>
        <taxon>Nocardioides</taxon>
    </lineage>
</organism>
<keyword evidence="4" id="KW-1185">Reference proteome</keyword>
<dbReference type="EMBL" id="SJZJ01000010">
    <property type="protein sequence ID" value="TCJ28609.1"/>
    <property type="molecule type" value="Genomic_DNA"/>
</dbReference>
<gene>
    <name evidence="3" type="ORF">EPD65_07830</name>
</gene>
<reference evidence="3 4" key="1">
    <citation type="submission" date="2019-03" db="EMBL/GenBank/DDBJ databases">
        <authorList>
            <person name="Kim M.K.M."/>
        </authorList>
    </citation>
    <scope>NUCLEOTIDE SEQUENCE [LARGE SCALE GENOMIC DNA]</scope>
    <source>
        <strain evidence="3 4">18JY15-6</strain>
    </source>
</reference>
<feature type="domain" description="Transglycosylase SLT" evidence="2">
    <location>
        <begin position="167"/>
        <end position="224"/>
    </location>
</feature>
<name>A0A4R1CCD5_9ACTN</name>
<evidence type="ECO:0000313" key="3">
    <source>
        <dbReference type="EMBL" id="TCJ28609.1"/>
    </source>
</evidence>
<evidence type="ECO:0000259" key="2">
    <source>
        <dbReference type="Pfam" id="PF13406"/>
    </source>
</evidence>
<dbReference type="PANTHER" id="PTHR30163">
    <property type="entry name" value="MEMBRANE-BOUND LYTIC MUREIN TRANSGLYCOSYLASE B"/>
    <property type="match status" value="1"/>
</dbReference>
<dbReference type="InterPro" id="IPR043426">
    <property type="entry name" value="MltB-like"/>
</dbReference>
<evidence type="ECO:0000256" key="1">
    <source>
        <dbReference type="SAM" id="SignalP"/>
    </source>
</evidence>
<dbReference type="GO" id="GO:0009253">
    <property type="term" value="P:peptidoglycan catabolic process"/>
    <property type="evidence" value="ECO:0007669"/>
    <property type="project" value="TreeGrafter"/>
</dbReference>
<dbReference type="SUPFAM" id="SSF53955">
    <property type="entry name" value="Lysozyme-like"/>
    <property type="match status" value="1"/>
</dbReference>
<dbReference type="GO" id="GO:0008933">
    <property type="term" value="F:peptidoglycan lytic transglycosylase activity"/>
    <property type="evidence" value="ECO:0007669"/>
    <property type="project" value="TreeGrafter"/>
</dbReference>
<protein>
    <submittedName>
        <fullName evidence="3">Lytic murein transglycosylase</fullName>
    </submittedName>
</protein>
<comment type="caution">
    <text evidence="3">The sequence shown here is derived from an EMBL/GenBank/DDBJ whole genome shotgun (WGS) entry which is preliminary data.</text>
</comment>
<feature type="chain" id="PRO_5020347075" evidence="1">
    <location>
        <begin position="26"/>
        <end position="252"/>
    </location>
</feature>
<feature type="signal peptide" evidence="1">
    <location>
        <begin position="1"/>
        <end position="25"/>
    </location>
</feature>
<dbReference type="InterPro" id="IPR031304">
    <property type="entry name" value="SLT_2"/>
</dbReference>
<dbReference type="InterPro" id="IPR023346">
    <property type="entry name" value="Lysozyme-like_dom_sf"/>
</dbReference>
<keyword evidence="1" id="KW-0732">Signal</keyword>
<accession>A0A4R1CCD5</accession>
<dbReference type="Gene3D" id="1.10.530.10">
    <property type="match status" value="1"/>
</dbReference>
<dbReference type="PANTHER" id="PTHR30163:SF8">
    <property type="entry name" value="LYTIC MUREIN TRANSGLYCOSYLASE"/>
    <property type="match status" value="1"/>
</dbReference>
<evidence type="ECO:0000313" key="4">
    <source>
        <dbReference type="Proteomes" id="UP000295453"/>
    </source>
</evidence>
<dbReference type="AlphaFoldDB" id="A0A4R1CCD5"/>
<dbReference type="Proteomes" id="UP000295453">
    <property type="component" value="Unassembled WGS sequence"/>
</dbReference>
<proteinExistence type="predicted"/>